<comment type="caution">
    <text evidence="1">The sequence shown here is derived from an EMBL/GenBank/DDBJ whole genome shotgun (WGS) entry which is preliminary data.</text>
</comment>
<evidence type="ECO:0000313" key="1">
    <source>
        <dbReference type="EMBL" id="GAN65960.1"/>
    </source>
</evidence>
<sequence length="114" mass="12546">MATNQLSHRLSDPDGRAWLRAALKTVNAPLPIETAPEAMINHVLDVHPDIYASVRIAALIDEVPGPTLANLVSKRVFSYNELNAAMERIRLLGLDVSETENGRWIAEMAGFEVV</sequence>
<dbReference type="Proteomes" id="UP000032670">
    <property type="component" value="Unassembled WGS sequence"/>
</dbReference>
<accession>A0A6N3SWF7</accession>
<keyword evidence="2" id="KW-1185">Reference proteome</keyword>
<evidence type="ECO:0000313" key="2">
    <source>
        <dbReference type="Proteomes" id="UP000032670"/>
    </source>
</evidence>
<accession>A0A0D6NK12</accession>
<proteinExistence type="predicted"/>
<dbReference type="EMBL" id="BAMX01000014">
    <property type="protein sequence ID" value="GAN65960.1"/>
    <property type="molecule type" value="Genomic_DNA"/>
</dbReference>
<dbReference type="RefSeq" id="WP_244877873.1">
    <property type="nucleotide sequence ID" value="NZ_BAMX01000014.1"/>
</dbReference>
<gene>
    <name evidence="1" type="ORF">Abor_014_125</name>
</gene>
<protein>
    <submittedName>
        <fullName evidence="1">Uncharacterized protein</fullName>
    </submittedName>
</protein>
<organism evidence="1 2">
    <name type="scientific">Acetobacter orientalis</name>
    <dbReference type="NCBI Taxonomy" id="146474"/>
    <lineage>
        <taxon>Bacteria</taxon>
        <taxon>Pseudomonadati</taxon>
        <taxon>Pseudomonadota</taxon>
        <taxon>Alphaproteobacteria</taxon>
        <taxon>Acetobacterales</taxon>
        <taxon>Acetobacteraceae</taxon>
        <taxon>Acetobacter</taxon>
    </lineage>
</organism>
<reference evidence="1 2" key="1">
    <citation type="submission" date="2012-11" db="EMBL/GenBank/DDBJ databases">
        <title>Whole genome sequence of Acetobacter orientalis 21F-2.</title>
        <authorList>
            <person name="Azuma Y."/>
            <person name="Higashiura N."/>
            <person name="Hirakawa H."/>
            <person name="Matsushita K."/>
        </authorList>
    </citation>
    <scope>NUCLEOTIDE SEQUENCE [LARGE SCALE GENOMIC DNA]</scope>
    <source>
        <strain evidence="1 2">21F-2</strain>
    </source>
</reference>
<name>A0A0D6NK12_9PROT</name>
<dbReference type="GeneID" id="76204117"/>
<dbReference type="AlphaFoldDB" id="A0A0D6NK12"/>